<reference evidence="1 2" key="1">
    <citation type="submission" date="2016-07" db="EMBL/GenBank/DDBJ databases">
        <title>Pervasive Adenine N6-methylation of Active Genes in Fungi.</title>
        <authorList>
            <consortium name="DOE Joint Genome Institute"/>
            <person name="Mondo S.J."/>
            <person name="Dannebaum R.O."/>
            <person name="Kuo R.C."/>
            <person name="Labutti K."/>
            <person name="Haridas S."/>
            <person name="Kuo A."/>
            <person name="Salamov A."/>
            <person name="Ahrendt S.R."/>
            <person name="Lipzen A."/>
            <person name="Sullivan W."/>
            <person name="Andreopoulos W.B."/>
            <person name="Clum A."/>
            <person name="Lindquist E."/>
            <person name="Daum C."/>
            <person name="Ramamoorthy G.K."/>
            <person name="Gryganskyi A."/>
            <person name="Culley D."/>
            <person name="Magnuson J.K."/>
            <person name="James T.Y."/>
            <person name="O'Malley M.A."/>
            <person name="Stajich J.E."/>
            <person name="Spatafora J.W."/>
            <person name="Visel A."/>
            <person name="Grigoriev I.V."/>
        </authorList>
    </citation>
    <scope>NUCLEOTIDE SEQUENCE [LARGE SCALE GENOMIC DNA]</scope>
    <source>
        <strain evidence="1 2">PL171</strain>
    </source>
</reference>
<dbReference type="AlphaFoldDB" id="A0A1Y2HZ07"/>
<evidence type="ECO:0000313" key="2">
    <source>
        <dbReference type="Proteomes" id="UP000193411"/>
    </source>
</evidence>
<proteinExistence type="predicted"/>
<keyword evidence="2" id="KW-1185">Reference proteome</keyword>
<name>A0A1Y2HZ07_9FUNG</name>
<sequence>MSMDPNEPLKFYFARTSRGRNGGDDRAMYSVKQRLDGLNLFTIHPSNSAKVSWKRTVYATTADQQAAVFNIKKSVLNPPIYSAYRGAHSGQDLDHADPHAHAPFMRLKANEIHRFPAQYKFYATVKSLRVPSGNAAVDSVLAVERESGLVVLGSKKMRDIFVFLELGGGAEHPGRSGEWKWKNKHAPGQLIAKANAVTADTVNATFLGPDVMQVSVAPGVDARLVVAIVLSTITHLQVLHVGVNGTGVAA</sequence>
<organism evidence="1 2">
    <name type="scientific">Catenaria anguillulae PL171</name>
    <dbReference type="NCBI Taxonomy" id="765915"/>
    <lineage>
        <taxon>Eukaryota</taxon>
        <taxon>Fungi</taxon>
        <taxon>Fungi incertae sedis</taxon>
        <taxon>Blastocladiomycota</taxon>
        <taxon>Blastocladiomycetes</taxon>
        <taxon>Blastocladiales</taxon>
        <taxon>Catenariaceae</taxon>
        <taxon>Catenaria</taxon>
    </lineage>
</organism>
<dbReference type="Gene3D" id="2.40.160.200">
    <property type="entry name" value="LURP1-related"/>
    <property type="match status" value="1"/>
</dbReference>
<comment type="caution">
    <text evidence="1">The sequence shown here is derived from an EMBL/GenBank/DDBJ whole genome shotgun (WGS) entry which is preliminary data.</text>
</comment>
<dbReference type="EMBL" id="MCFL01000004">
    <property type="protein sequence ID" value="ORZ39828.1"/>
    <property type="molecule type" value="Genomic_DNA"/>
</dbReference>
<dbReference type="InterPro" id="IPR038595">
    <property type="entry name" value="LOR_sf"/>
</dbReference>
<dbReference type="Proteomes" id="UP000193411">
    <property type="component" value="Unassembled WGS sequence"/>
</dbReference>
<protein>
    <submittedName>
        <fullName evidence="1">Uncharacterized protein</fullName>
    </submittedName>
</protein>
<evidence type="ECO:0000313" key="1">
    <source>
        <dbReference type="EMBL" id="ORZ39828.1"/>
    </source>
</evidence>
<accession>A0A1Y2HZ07</accession>
<gene>
    <name evidence="1" type="ORF">BCR44DRAFT_41967</name>
</gene>